<feature type="signal peptide" evidence="2">
    <location>
        <begin position="1"/>
        <end position="21"/>
    </location>
</feature>
<proteinExistence type="predicted"/>
<dbReference type="PANTHER" id="PTHR48081:SF6">
    <property type="entry name" value="PEPTIDASE S9 PROLYL OLIGOPEPTIDASE CATALYTIC DOMAIN-CONTAINING PROTEIN"/>
    <property type="match status" value="1"/>
</dbReference>
<evidence type="ECO:0000259" key="3">
    <source>
        <dbReference type="Pfam" id="PF20434"/>
    </source>
</evidence>
<dbReference type="RefSeq" id="WP_131998736.1">
    <property type="nucleotide sequence ID" value="NZ_SMGK01000006.1"/>
</dbReference>
<keyword evidence="5" id="KW-1185">Reference proteome</keyword>
<evidence type="ECO:0000313" key="4">
    <source>
        <dbReference type="EMBL" id="TCK70740.1"/>
    </source>
</evidence>
<keyword evidence="1" id="KW-0378">Hydrolase</keyword>
<comment type="caution">
    <text evidence="4">The sequence shown here is derived from an EMBL/GenBank/DDBJ whole genome shotgun (WGS) entry which is preliminary data.</text>
</comment>
<feature type="domain" description="BD-FAE-like" evidence="3">
    <location>
        <begin position="61"/>
        <end position="253"/>
    </location>
</feature>
<dbReference type="OrthoDB" id="9794725at2"/>
<dbReference type="Pfam" id="PF20434">
    <property type="entry name" value="BD-FAE"/>
    <property type="match status" value="1"/>
</dbReference>
<dbReference type="Gene3D" id="3.40.50.1820">
    <property type="entry name" value="alpha/beta hydrolase"/>
    <property type="match status" value="1"/>
</dbReference>
<name>A0A4R1L1E8_9BACT</name>
<organism evidence="4 5">
    <name type="scientific">Acidipila rosea</name>
    <dbReference type="NCBI Taxonomy" id="768535"/>
    <lineage>
        <taxon>Bacteria</taxon>
        <taxon>Pseudomonadati</taxon>
        <taxon>Acidobacteriota</taxon>
        <taxon>Terriglobia</taxon>
        <taxon>Terriglobales</taxon>
        <taxon>Acidobacteriaceae</taxon>
        <taxon>Acidipila</taxon>
    </lineage>
</organism>
<dbReference type="GO" id="GO:0016787">
    <property type="term" value="F:hydrolase activity"/>
    <property type="evidence" value="ECO:0007669"/>
    <property type="project" value="UniProtKB-KW"/>
</dbReference>
<evidence type="ECO:0000256" key="2">
    <source>
        <dbReference type="SAM" id="SignalP"/>
    </source>
</evidence>
<evidence type="ECO:0000256" key="1">
    <source>
        <dbReference type="ARBA" id="ARBA00022801"/>
    </source>
</evidence>
<dbReference type="InterPro" id="IPR029058">
    <property type="entry name" value="AB_hydrolase_fold"/>
</dbReference>
<keyword evidence="2" id="KW-0732">Signal</keyword>
<dbReference type="PANTHER" id="PTHR48081">
    <property type="entry name" value="AB HYDROLASE SUPERFAMILY PROTEIN C4A8.06C"/>
    <property type="match status" value="1"/>
</dbReference>
<protein>
    <submittedName>
        <fullName evidence="4">Acetyl esterase/lipase</fullName>
    </submittedName>
</protein>
<dbReference type="SUPFAM" id="SSF53474">
    <property type="entry name" value="alpha/beta-Hydrolases"/>
    <property type="match status" value="1"/>
</dbReference>
<gene>
    <name evidence="4" type="ORF">C7378_3128</name>
</gene>
<dbReference type="InterPro" id="IPR049492">
    <property type="entry name" value="BD-FAE-like_dom"/>
</dbReference>
<accession>A0A4R1L1E8</accession>
<feature type="chain" id="PRO_5020329630" evidence="2">
    <location>
        <begin position="22"/>
        <end position="326"/>
    </location>
</feature>
<dbReference type="AlphaFoldDB" id="A0A4R1L1E8"/>
<dbReference type="EMBL" id="SMGK01000006">
    <property type="protein sequence ID" value="TCK70740.1"/>
    <property type="molecule type" value="Genomic_DNA"/>
</dbReference>
<evidence type="ECO:0000313" key="5">
    <source>
        <dbReference type="Proteomes" id="UP000295210"/>
    </source>
</evidence>
<sequence length="326" mass="35038">MPRVIVATALLALAMIVPVSAQTVSAAPVAQIPQPVMLWPDGAPGAKGHAEADRPRLYPFLPANRSTNAAVLVIPGGGYQHVALGHEGFQLAQWLNAQGMAAFVLDYRVAPYKNPVEIEDGMRAMRYVRAHASEYKIDPDRLGVWGSSAGGHLASTLGTQCTAGDAASPDAINHFDCRPDFMVLAYPVVTMKEPGTHKGSRDNLLGLNPTTELVTKYSNELNVDTKTPPTFIFATTNDPVVPVENSLDFYRALERAHVPAELHLFDYSNHGCGLCGEIPELATWPTLLRNWLIHIRALPVDAPGAPAPGPNMTDWAPGIHGPGESH</sequence>
<dbReference type="Proteomes" id="UP000295210">
    <property type="component" value="Unassembled WGS sequence"/>
</dbReference>
<reference evidence="4 5" key="1">
    <citation type="submission" date="2019-03" db="EMBL/GenBank/DDBJ databases">
        <title>Genomic Encyclopedia of Type Strains, Phase IV (KMG-IV): sequencing the most valuable type-strain genomes for metagenomic binning, comparative biology and taxonomic classification.</title>
        <authorList>
            <person name="Goeker M."/>
        </authorList>
    </citation>
    <scope>NUCLEOTIDE SEQUENCE [LARGE SCALE GENOMIC DNA]</scope>
    <source>
        <strain evidence="4 5">DSM 103428</strain>
    </source>
</reference>
<dbReference type="InterPro" id="IPR050300">
    <property type="entry name" value="GDXG_lipolytic_enzyme"/>
</dbReference>